<gene>
    <name evidence="3" type="ORF">ACFQ07_07510</name>
</gene>
<evidence type="ECO:0000313" key="4">
    <source>
        <dbReference type="Proteomes" id="UP001597083"/>
    </source>
</evidence>
<dbReference type="PANTHER" id="PTHR43544">
    <property type="entry name" value="SHORT-CHAIN DEHYDROGENASE/REDUCTASE"/>
    <property type="match status" value="1"/>
</dbReference>
<protein>
    <submittedName>
        <fullName evidence="3">SDR family NAD(P)-dependent oxidoreductase</fullName>
    </submittedName>
</protein>
<dbReference type="SUPFAM" id="SSF51735">
    <property type="entry name" value="NAD(P)-binding Rossmann-fold domains"/>
    <property type="match status" value="1"/>
</dbReference>
<dbReference type="PRINTS" id="PR00081">
    <property type="entry name" value="GDHRDH"/>
</dbReference>
<name>A0ABW3CEN8_9ACTN</name>
<feature type="non-terminal residue" evidence="3">
    <location>
        <position position="183"/>
    </location>
</feature>
<comment type="caution">
    <text evidence="3">The sequence shown here is derived from an EMBL/GenBank/DDBJ whole genome shotgun (WGS) entry which is preliminary data.</text>
</comment>
<dbReference type="Gene3D" id="3.40.50.720">
    <property type="entry name" value="NAD(P)-binding Rossmann-like Domain"/>
    <property type="match status" value="1"/>
</dbReference>
<evidence type="ECO:0000256" key="2">
    <source>
        <dbReference type="RuleBase" id="RU000363"/>
    </source>
</evidence>
<dbReference type="InterPro" id="IPR020904">
    <property type="entry name" value="Sc_DH/Rdtase_CS"/>
</dbReference>
<dbReference type="InterPro" id="IPR051468">
    <property type="entry name" value="Fungal_SecMetab_SDRs"/>
</dbReference>
<dbReference type="Proteomes" id="UP001597083">
    <property type="component" value="Unassembled WGS sequence"/>
</dbReference>
<organism evidence="3 4">
    <name type="scientific">Actinomadura adrarensis</name>
    <dbReference type="NCBI Taxonomy" id="1819600"/>
    <lineage>
        <taxon>Bacteria</taxon>
        <taxon>Bacillati</taxon>
        <taxon>Actinomycetota</taxon>
        <taxon>Actinomycetes</taxon>
        <taxon>Streptosporangiales</taxon>
        <taxon>Thermomonosporaceae</taxon>
        <taxon>Actinomadura</taxon>
    </lineage>
</organism>
<accession>A0ABW3CEN8</accession>
<reference evidence="4" key="1">
    <citation type="journal article" date="2019" name="Int. J. Syst. Evol. Microbiol.">
        <title>The Global Catalogue of Microorganisms (GCM) 10K type strain sequencing project: providing services to taxonomists for standard genome sequencing and annotation.</title>
        <authorList>
            <consortium name="The Broad Institute Genomics Platform"/>
            <consortium name="The Broad Institute Genome Sequencing Center for Infectious Disease"/>
            <person name="Wu L."/>
            <person name="Ma J."/>
        </authorList>
    </citation>
    <scope>NUCLEOTIDE SEQUENCE [LARGE SCALE GENOMIC DNA]</scope>
    <source>
        <strain evidence="4">JCM 31696</strain>
    </source>
</reference>
<dbReference type="EMBL" id="JBHTIR010001030">
    <property type="protein sequence ID" value="MFD0852061.1"/>
    <property type="molecule type" value="Genomic_DNA"/>
</dbReference>
<evidence type="ECO:0000313" key="3">
    <source>
        <dbReference type="EMBL" id="MFD0852061.1"/>
    </source>
</evidence>
<dbReference type="Pfam" id="PF00106">
    <property type="entry name" value="adh_short"/>
    <property type="match status" value="1"/>
</dbReference>
<keyword evidence="4" id="KW-1185">Reference proteome</keyword>
<sequence length="183" mass="19264">MDAKVEGIALDVTDQSTIDAAAELIEVRYGRLDVLVNNAGISGDPFTTPSAASAGNLREVFDVNVLGVLRVTNAMLPLLRRSTAARIVNMSSGVGSLSFMTDPRHYMSMLPAQAVYPASKTALNSLTVQYAKELREDGILVNAAVPGACDTDFTRPLGMKITRTAEDGAAIALRLATLGPDGP</sequence>
<evidence type="ECO:0000256" key="1">
    <source>
        <dbReference type="ARBA" id="ARBA00006484"/>
    </source>
</evidence>
<dbReference type="PRINTS" id="PR00080">
    <property type="entry name" value="SDRFAMILY"/>
</dbReference>
<dbReference type="PROSITE" id="PS00061">
    <property type="entry name" value="ADH_SHORT"/>
    <property type="match status" value="1"/>
</dbReference>
<dbReference type="InterPro" id="IPR002347">
    <property type="entry name" value="SDR_fam"/>
</dbReference>
<dbReference type="InterPro" id="IPR036291">
    <property type="entry name" value="NAD(P)-bd_dom_sf"/>
</dbReference>
<proteinExistence type="inferred from homology"/>
<comment type="similarity">
    <text evidence="1 2">Belongs to the short-chain dehydrogenases/reductases (SDR) family.</text>
</comment>
<dbReference type="PANTHER" id="PTHR43544:SF32">
    <property type="entry name" value="CHAIN DEHYDROGENASE, PUTATIVE (AFU_ORTHOLOGUE AFUA_5G01530)-RELATED"/>
    <property type="match status" value="1"/>
</dbReference>